<name>A0A1X7IPC5_9BACL</name>
<sequence>MVEVTRLNGSKIWVNALHVELVEETPDTYITLYNGKKVIVREPASEVIRQVTAYLQTIGALAGTMKLHTTEEQS</sequence>
<proteinExistence type="predicted"/>
<dbReference type="OrthoDB" id="9799862at2"/>
<evidence type="ECO:0000313" key="1">
    <source>
        <dbReference type="EMBL" id="SMG16286.1"/>
    </source>
</evidence>
<dbReference type="Pfam" id="PF06289">
    <property type="entry name" value="FlbD"/>
    <property type="match status" value="1"/>
</dbReference>
<keyword evidence="1" id="KW-0969">Cilium</keyword>
<keyword evidence="1" id="KW-0966">Cell projection</keyword>
<keyword evidence="1" id="KW-0282">Flagellum</keyword>
<accession>A0A1X7IPC5</accession>
<gene>
    <name evidence="1" type="ORF">SAMN06295960_0624</name>
</gene>
<dbReference type="AlphaFoldDB" id="A0A1X7IPC5"/>
<dbReference type="PANTHER" id="PTHR39185:SF1">
    <property type="entry name" value="SWARMING MOTILITY PROTEIN SWRD"/>
    <property type="match status" value="1"/>
</dbReference>
<reference evidence="1 2" key="1">
    <citation type="submission" date="2017-04" db="EMBL/GenBank/DDBJ databases">
        <authorList>
            <person name="Afonso C.L."/>
            <person name="Miller P.J."/>
            <person name="Scott M.A."/>
            <person name="Spackman E."/>
            <person name="Goraichik I."/>
            <person name="Dimitrov K.M."/>
            <person name="Suarez D.L."/>
            <person name="Swayne D.E."/>
        </authorList>
    </citation>
    <scope>NUCLEOTIDE SEQUENCE [LARGE SCALE GENOMIC DNA]</scope>
    <source>
        <strain evidence="1 2">11</strain>
    </source>
</reference>
<dbReference type="Proteomes" id="UP000193834">
    <property type="component" value="Unassembled WGS sequence"/>
</dbReference>
<protein>
    <submittedName>
        <fullName evidence="1">Flagellar protein FlbD</fullName>
    </submittedName>
</protein>
<dbReference type="STRING" id="1852522.SAMN06295960_0624"/>
<dbReference type="RefSeq" id="WP_085492872.1">
    <property type="nucleotide sequence ID" value="NZ_FXAZ01000001.1"/>
</dbReference>
<dbReference type="EMBL" id="FXAZ01000001">
    <property type="protein sequence ID" value="SMG16286.1"/>
    <property type="molecule type" value="Genomic_DNA"/>
</dbReference>
<evidence type="ECO:0000313" key="2">
    <source>
        <dbReference type="Proteomes" id="UP000193834"/>
    </source>
</evidence>
<dbReference type="PANTHER" id="PTHR39185">
    <property type="entry name" value="SWARMING MOTILITY PROTEIN SWRD"/>
    <property type="match status" value="1"/>
</dbReference>
<organism evidence="1 2">
    <name type="scientific">Paenibacillus aquistagni</name>
    <dbReference type="NCBI Taxonomy" id="1852522"/>
    <lineage>
        <taxon>Bacteria</taxon>
        <taxon>Bacillati</taxon>
        <taxon>Bacillota</taxon>
        <taxon>Bacilli</taxon>
        <taxon>Bacillales</taxon>
        <taxon>Paenibacillaceae</taxon>
        <taxon>Paenibacillus</taxon>
    </lineage>
</organism>
<keyword evidence="2" id="KW-1185">Reference proteome</keyword>
<dbReference type="InterPro" id="IPR009384">
    <property type="entry name" value="SwrD-like"/>
</dbReference>